<dbReference type="GO" id="GO:0003697">
    <property type="term" value="F:single-stranded DNA binding"/>
    <property type="evidence" value="ECO:0007669"/>
    <property type="project" value="InterPro"/>
</dbReference>
<evidence type="ECO:0000256" key="11">
    <source>
        <dbReference type="SAM" id="Phobius"/>
    </source>
</evidence>
<dbReference type="InterPro" id="IPR029146">
    <property type="entry name" value="Ten1_animal_plant"/>
</dbReference>
<evidence type="ECO:0000256" key="10">
    <source>
        <dbReference type="ARBA" id="ARBA00079840"/>
    </source>
</evidence>
<evidence type="ECO:0000313" key="13">
    <source>
        <dbReference type="Proteomes" id="UP000261640"/>
    </source>
</evidence>
<dbReference type="GO" id="GO:0032211">
    <property type="term" value="P:negative regulation of telomere maintenance via telomerase"/>
    <property type="evidence" value="ECO:0007669"/>
    <property type="project" value="TreeGrafter"/>
</dbReference>
<dbReference type="GO" id="GO:0042162">
    <property type="term" value="F:telomeric DNA binding"/>
    <property type="evidence" value="ECO:0007669"/>
    <property type="project" value="TreeGrafter"/>
</dbReference>
<keyword evidence="3" id="KW-0158">Chromosome</keyword>
<dbReference type="PANTHER" id="PTHR33905:SF1">
    <property type="entry name" value="CST COMPLEX SUBUNIT TEN1"/>
    <property type="match status" value="1"/>
</dbReference>
<dbReference type="Ensembl" id="ENSMAMT00000025619.2">
    <property type="protein sequence ID" value="ENSMAMP00000024977.1"/>
    <property type="gene ID" value="ENSMAMG00000016767.2"/>
</dbReference>
<dbReference type="GO" id="GO:1990879">
    <property type="term" value="C:CST complex"/>
    <property type="evidence" value="ECO:0007669"/>
    <property type="project" value="InterPro"/>
</dbReference>
<keyword evidence="6" id="KW-0539">Nucleus</keyword>
<evidence type="ECO:0000256" key="6">
    <source>
        <dbReference type="ARBA" id="ARBA00023242"/>
    </source>
</evidence>
<dbReference type="AlphaFoldDB" id="A0A3Q3MIN0"/>
<reference evidence="12" key="1">
    <citation type="submission" date="2025-08" db="UniProtKB">
        <authorList>
            <consortium name="Ensembl"/>
        </authorList>
    </citation>
    <scope>IDENTIFICATION</scope>
</reference>
<protein>
    <recommendedName>
        <fullName evidence="8">CST complex subunit TEN1</fullName>
    </recommendedName>
    <alternativeName>
        <fullName evidence="10">Protein telomeric pathways with STN1 homolog</fullName>
    </alternativeName>
    <alternativeName>
        <fullName evidence="9">Telomere length regulation protein TEN1 homolog</fullName>
    </alternativeName>
</protein>
<dbReference type="Gene3D" id="2.40.50.140">
    <property type="entry name" value="Nucleic acid-binding proteins"/>
    <property type="match status" value="1"/>
</dbReference>
<keyword evidence="4" id="KW-0779">Telomere</keyword>
<comment type="subcellular location">
    <subcellularLocation>
        <location evidence="2">Chromosome</location>
        <location evidence="2">Telomere</location>
    </subcellularLocation>
    <subcellularLocation>
        <location evidence="1">Nucleus</location>
    </subcellularLocation>
</comment>
<keyword evidence="11" id="KW-0812">Transmembrane</keyword>
<name>A0A3Q3MIN0_9TELE</name>
<dbReference type="STRING" id="205130.ENSMAMP00000024977"/>
<evidence type="ECO:0000313" key="12">
    <source>
        <dbReference type="Ensembl" id="ENSMAMP00000024977.1"/>
    </source>
</evidence>
<evidence type="ECO:0000256" key="7">
    <source>
        <dbReference type="ARBA" id="ARBA00061044"/>
    </source>
</evidence>
<accession>A0A3Q3MIN0</accession>
<keyword evidence="11" id="KW-0472">Membrane</keyword>
<sequence>MLPATAVFHFPWEIKSGAVQEGEAVRTFGRWVFYVLFLLYFLLVCYQPEESKATLSAQHASKEHNVVIHTLFVEPFNPIIGAQYVVLGEIENAEGVGVMVRARVLNCVDGVNVALLQKAINEQRSFFRERECKQHDAAQPADAT</sequence>
<dbReference type="Proteomes" id="UP000261640">
    <property type="component" value="Unplaced"/>
</dbReference>
<evidence type="ECO:0000256" key="3">
    <source>
        <dbReference type="ARBA" id="ARBA00022454"/>
    </source>
</evidence>
<evidence type="ECO:0000256" key="5">
    <source>
        <dbReference type="ARBA" id="ARBA00023125"/>
    </source>
</evidence>
<dbReference type="GO" id="GO:0010521">
    <property type="term" value="F:telomerase inhibitor activity"/>
    <property type="evidence" value="ECO:0007669"/>
    <property type="project" value="TreeGrafter"/>
</dbReference>
<keyword evidence="11" id="KW-1133">Transmembrane helix</keyword>
<evidence type="ECO:0000256" key="2">
    <source>
        <dbReference type="ARBA" id="ARBA00004574"/>
    </source>
</evidence>
<dbReference type="InParanoid" id="A0A3Q3MIN0"/>
<reference evidence="12" key="2">
    <citation type="submission" date="2025-09" db="UniProtKB">
        <authorList>
            <consortium name="Ensembl"/>
        </authorList>
    </citation>
    <scope>IDENTIFICATION</scope>
</reference>
<evidence type="ECO:0000256" key="1">
    <source>
        <dbReference type="ARBA" id="ARBA00004123"/>
    </source>
</evidence>
<proteinExistence type="inferred from homology"/>
<evidence type="ECO:0000256" key="4">
    <source>
        <dbReference type="ARBA" id="ARBA00022895"/>
    </source>
</evidence>
<dbReference type="FunFam" id="2.40.50.140:FF:000203">
    <property type="entry name" value="TEN1 subunit of CST complex"/>
    <property type="match status" value="1"/>
</dbReference>
<evidence type="ECO:0000256" key="9">
    <source>
        <dbReference type="ARBA" id="ARBA00078215"/>
    </source>
</evidence>
<organism evidence="12 13">
    <name type="scientific">Mastacembelus armatus</name>
    <name type="common">zig-zag eel</name>
    <dbReference type="NCBI Taxonomy" id="205130"/>
    <lineage>
        <taxon>Eukaryota</taxon>
        <taxon>Metazoa</taxon>
        <taxon>Chordata</taxon>
        <taxon>Craniata</taxon>
        <taxon>Vertebrata</taxon>
        <taxon>Euteleostomi</taxon>
        <taxon>Actinopterygii</taxon>
        <taxon>Neopterygii</taxon>
        <taxon>Teleostei</taxon>
        <taxon>Neoteleostei</taxon>
        <taxon>Acanthomorphata</taxon>
        <taxon>Anabantaria</taxon>
        <taxon>Synbranchiformes</taxon>
        <taxon>Mastacembelidae</taxon>
        <taxon>Mastacembelus</taxon>
    </lineage>
</organism>
<evidence type="ECO:0000256" key="8">
    <source>
        <dbReference type="ARBA" id="ARBA00068173"/>
    </source>
</evidence>
<comment type="similarity">
    <text evidence="7">Belongs to the TEN1 family.</text>
</comment>
<dbReference type="FunCoup" id="A0A3Q3MIN0">
    <property type="interactions" value="1182"/>
</dbReference>
<dbReference type="PANTHER" id="PTHR33905">
    <property type="entry name" value="CST COMPLEX SUBUNIT TEN1"/>
    <property type="match status" value="1"/>
</dbReference>
<dbReference type="InterPro" id="IPR012340">
    <property type="entry name" value="NA-bd_OB-fold"/>
</dbReference>
<keyword evidence="5" id="KW-0238">DNA-binding</keyword>
<dbReference type="Pfam" id="PF15490">
    <property type="entry name" value="Ten1_2"/>
    <property type="match status" value="1"/>
</dbReference>
<feature type="transmembrane region" description="Helical" evidence="11">
    <location>
        <begin position="28"/>
        <end position="46"/>
    </location>
</feature>
<keyword evidence="13" id="KW-1185">Reference proteome</keyword>
<dbReference type="GeneTree" id="ENSGT00390000017589"/>